<keyword evidence="8" id="KW-1185">Reference proteome</keyword>
<evidence type="ECO:0000313" key="8">
    <source>
        <dbReference type="Proteomes" id="UP000054321"/>
    </source>
</evidence>
<dbReference type="PRINTS" id="PR00465">
    <property type="entry name" value="EP450IV"/>
</dbReference>
<comment type="similarity">
    <text evidence="2">Belongs to the cytochrome P450 family.</text>
</comment>
<dbReference type="SUPFAM" id="SSF48264">
    <property type="entry name" value="Cytochrome P450"/>
    <property type="match status" value="1"/>
</dbReference>
<dbReference type="InterPro" id="IPR001128">
    <property type="entry name" value="Cyt_P450"/>
</dbReference>
<feature type="transmembrane region" description="Helical" evidence="6">
    <location>
        <begin position="6"/>
        <end position="26"/>
    </location>
</feature>
<keyword evidence="6" id="KW-1133">Transmembrane helix</keyword>
<keyword evidence="5" id="KW-0349">Heme</keyword>
<evidence type="ECO:0000313" key="7">
    <source>
        <dbReference type="EMBL" id="KIM98493.1"/>
    </source>
</evidence>
<dbReference type="OrthoDB" id="10029320at2759"/>
<dbReference type="EMBL" id="KN832880">
    <property type="protein sequence ID" value="KIM98493.1"/>
    <property type="molecule type" value="Genomic_DNA"/>
</dbReference>
<evidence type="ECO:0000256" key="5">
    <source>
        <dbReference type="PIRSR" id="PIRSR602403-1"/>
    </source>
</evidence>
<dbReference type="AlphaFoldDB" id="A0A0C3CHM1"/>
<dbReference type="GO" id="GO:0020037">
    <property type="term" value="F:heme binding"/>
    <property type="evidence" value="ECO:0007669"/>
    <property type="project" value="InterPro"/>
</dbReference>
<evidence type="ECO:0000256" key="2">
    <source>
        <dbReference type="ARBA" id="ARBA00010617"/>
    </source>
</evidence>
<evidence type="ECO:0000256" key="1">
    <source>
        <dbReference type="ARBA" id="ARBA00001971"/>
    </source>
</evidence>
<protein>
    <recommendedName>
        <fullName evidence="9">Cytochrome P450</fullName>
    </recommendedName>
</protein>
<dbReference type="GO" id="GO:0016705">
    <property type="term" value="F:oxidoreductase activity, acting on paired donors, with incorporation or reduction of molecular oxygen"/>
    <property type="evidence" value="ECO:0007669"/>
    <property type="project" value="InterPro"/>
</dbReference>
<keyword evidence="6" id="KW-0812">Transmembrane</keyword>
<keyword evidence="6" id="KW-0472">Membrane</keyword>
<evidence type="ECO:0000256" key="3">
    <source>
        <dbReference type="ARBA" id="ARBA00022723"/>
    </source>
</evidence>
<dbReference type="Proteomes" id="UP000054321">
    <property type="component" value="Unassembled WGS sequence"/>
</dbReference>
<sequence>MHPLTKVPIVIGSVLVLTVSSLLWNLNAHRRRFRALVLAISAPPTWFAANCFQPKPPHNFLFGHLVLLFRITKQLPGTPPIAAVLSVIQSQYKLPDVFYLDLWPIVPDPFLVTGDLAVADRFLTDYTRHPSVLKVALQALTGGTRGLVSSDMSEWYSSRTAIRTVFSVTNVQRFVPDMAQYSMELRAALLRHAKTGRRFPMIEPIEKWGADLTFRFLLGEDAAVQQGGWGAQINADVQTLIAQIDSPVSWNPWTYRERKKALSCSKERVRSKIRTAFNDALRKERPAARNQFVPLLDSLTAKYVEEYPGRKDWDADTMAQHLDTMVTMFLAADVSSMYVFCHVAQDPAVAAELRKEHNAVFPGDADATLEAIRQNPGKIKELPYTTAVIKESMRLRPPGLSPTIAPKGRDGNADLSIFFLGKYLTMKEWNILWREKWYGTPPSVTLLASSSNYSSNAQLFTSLLRLQSNSSYISSPFTFDPTRWLPTPSSQLADAWRPFQRGRHSCMGENMMMPGLVIALLLTVRDIDVALAYDDNDVSLSPELGGVAWMDGSFAAKPAKGLPVTVKGLLN</sequence>
<dbReference type="HOGENOM" id="CLU_020492_1_1_1"/>
<dbReference type="Gene3D" id="1.10.630.10">
    <property type="entry name" value="Cytochrome P450"/>
    <property type="match status" value="1"/>
</dbReference>
<dbReference type="InterPro" id="IPR002403">
    <property type="entry name" value="Cyt_P450_E_grp-IV"/>
</dbReference>
<dbReference type="InterPro" id="IPR050121">
    <property type="entry name" value="Cytochrome_P450_monoxygenase"/>
</dbReference>
<reference evidence="8" key="2">
    <citation type="submission" date="2015-01" db="EMBL/GenBank/DDBJ databases">
        <title>Evolutionary Origins and Diversification of the Mycorrhizal Mutualists.</title>
        <authorList>
            <consortium name="DOE Joint Genome Institute"/>
            <consortium name="Mycorrhizal Genomics Consortium"/>
            <person name="Kohler A."/>
            <person name="Kuo A."/>
            <person name="Nagy L.G."/>
            <person name="Floudas D."/>
            <person name="Copeland A."/>
            <person name="Barry K.W."/>
            <person name="Cichocki N."/>
            <person name="Veneault-Fourrey C."/>
            <person name="LaButti K."/>
            <person name="Lindquist E.A."/>
            <person name="Lipzen A."/>
            <person name="Lundell T."/>
            <person name="Morin E."/>
            <person name="Murat C."/>
            <person name="Riley R."/>
            <person name="Ohm R."/>
            <person name="Sun H."/>
            <person name="Tunlid A."/>
            <person name="Henrissat B."/>
            <person name="Grigoriev I.V."/>
            <person name="Hibbett D.S."/>
            <person name="Martin F."/>
        </authorList>
    </citation>
    <scope>NUCLEOTIDE SEQUENCE [LARGE SCALE GENOMIC DNA]</scope>
    <source>
        <strain evidence="8">Zn</strain>
    </source>
</reference>
<name>A0A0C3CHM1_OIDMZ</name>
<accession>A0A0C3CHM1</accession>
<keyword evidence="4 5" id="KW-0408">Iron</keyword>
<comment type="cofactor">
    <cofactor evidence="1 5">
        <name>heme</name>
        <dbReference type="ChEBI" id="CHEBI:30413"/>
    </cofactor>
</comment>
<dbReference type="InParanoid" id="A0A0C3CHM1"/>
<keyword evidence="3 5" id="KW-0479">Metal-binding</keyword>
<dbReference type="InterPro" id="IPR036396">
    <property type="entry name" value="Cyt_P450_sf"/>
</dbReference>
<dbReference type="GO" id="GO:0005506">
    <property type="term" value="F:iron ion binding"/>
    <property type="evidence" value="ECO:0007669"/>
    <property type="project" value="InterPro"/>
</dbReference>
<feature type="binding site" description="axial binding residue" evidence="5">
    <location>
        <position position="506"/>
    </location>
    <ligand>
        <name>heme</name>
        <dbReference type="ChEBI" id="CHEBI:30413"/>
    </ligand>
    <ligandPart>
        <name>Fe</name>
        <dbReference type="ChEBI" id="CHEBI:18248"/>
    </ligandPart>
</feature>
<dbReference type="Pfam" id="PF00067">
    <property type="entry name" value="p450"/>
    <property type="match status" value="2"/>
</dbReference>
<proteinExistence type="inferred from homology"/>
<dbReference type="GO" id="GO:0004497">
    <property type="term" value="F:monooxygenase activity"/>
    <property type="evidence" value="ECO:0007669"/>
    <property type="project" value="InterPro"/>
</dbReference>
<organism evidence="7 8">
    <name type="scientific">Oidiodendron maius (strain Zn)</name>
    <dbReference type="NCBI Taxonomy" id="913774"/>
    <lineage>
        <taxon>Eukaryota</taxon>
        <taxon>Fungi</taxon>
        <taxon>Dikarya</taxon>
        <taxon>Ascomycota</taxon>
        <taxon>Pezizomycotina</taxon>
        <taxon>Leotiomycetes</taxon>
        <taxon>Leotiomycetes incertae sedis</taxon>
        <taxon>Myxotrichaceae</taxon>
        <taxon>Oidiodendron</taxon>
    </lineage>
</organism>
<evidence type="ECO:0000256" key="6">
    <source>
        <dbReference type="SAM" id="Phobius"/>
    </source>
</evidence>
<dbReference type="PANTHER" id="PTHR24305">
    <property type="entry name" value="CYTOCHROME P450"/>
    <property type="match status" value="1"/>
</dbReference>
<evidence type="ECO:0000256" key="4">
    <source>
        <dbReference type="ARBA" id="ARBA00023004"/>
    </source>
</evidence>
<gene>
    <name evidence="7" type="ORF">OIDMADRAFT_181848</name>
</gene>
<evidence type="ECO:0008006" key="9">
    <source>
        <dbReference type="Google" id="ProtNLM"/>
    </source>
</evidence>
<dbReference type="STRING" id="913774.A0A0C3CHM1"/>
<reference evidence="7 8" key="1">
    <citation type="submission" date="2014-04" db="EMBL/GenBank/DDBJ databases">
        <authorList>
            <consortium name="DOE Joint Genome Institute"/>
            <person name="Kuo A."/>
            <person name="Martino E."/>
            <person name="Perotto S."/>
            <person name="Kohler A."/>
            <person name="Nagy L.G."/>
            <person name="Floudas D."/>
            <person name="Copeland A."/>
            <person name="Barry K.W."/>
            <person name="Cichocki N."/>
            <person name="Veneault-Fourrey C."/>
            <person name="LaButti K."/>
            <person name="Lindquist E.A."/>
            <person name="Lipzen A."/>
            <person name="Lundell T."/>
            <person name="Morin E."/>
            <person name="Murat C."/>
            <person name="Sun H."/>
            <person name="Tunlid A."/>
            <person name="Henrissat B."/>
            <person name="Grigoriev I.V."/>
            <person name="Hibbett D.S."/>
            <person name="Martin F."/>
            <person name="Nordberg H.P."/>
            <person name="Cantor M.N."/>
            <person name="Hua S.X."/>
        </authorList>
    </citation>
    <scope>NUCLEOTIDE SEQUENCE [LARGE SCALE GENOMIC DNA]</scope>
    <source>
        <strain evidence="7 8">Zn</strain>
    </source>
</reference>
<dbReference type="PANTHER" id="PTHR24305:SF166">
    <property type="entry name" value="CYTOCHROME P450 12A4, MITOCHONDRIAL-RELATED"/>
    <property type="match status" value="1"/>
</dbReference>